<comment type="caution">
    <text evidence="2">The sequence shown here is derived from an EMBL/GenBank/DDBJ whole genome shotgun (WGS) entry which is preliminary data.</text>
</comment>
<evidence type="ECO:0000256" key="1">
    <source>
        <dbReference type="SAM" id="Phobius"/>
    </source>
</evidence>
<accession>A0A2S6CYV3</accession>
<keyword evidence="1" id="KW-0812">Transmembrane</keyword>
<dbReference type="NCBIfam" id="TIGR02532">
    <property type="entry name" value="IV_pilin_GFxxxE"/>
    <property type="match status" value="1"/>
</dbReference>
<dbReference type="InterPro" id="IPR012902">
    <property type="entry name" value="N_methyl_site"/>
</dbReference>
<dbReference type="AlphaFoldDB" id="A0A2S6CYV3"/>
<dbReference type="Pfam" id="PF07963">
    <property type="entry name" value="N_methyl"/>
    <property type="match status" value="1"/>
</dbReference>
<keyword evidence="3" id="KW-1185">Reference proteome</keyword>
<dbReference type="RefSeq" id="WP_104386291.1">
    <property type="nucleotide sequence ID" value="NZ_PGEM01000015.1"/>
</dbReference>
<dbReference type="NCBIfam" id="NF038303">
    <property type="entry name" value="EPS_HpsB"/>
    <property type="match status" value="1"/>
</dbReference>
<gene>
    <name evidence="2" type="ORF">CUN59_02170</name>
</gene>
<feature type="transmembrane region" description="Helical" evidence="1">
    <location>
        <begin position="20"/>
        <end position="43"/>
    </location>
</feature>
<keyword evidence="1" id="KW-1133">Transmembrane helix</keyword>
<reference evidence="2 3" key="1">
    <citation type="submission" date="2018-02" db="EMBL/GenBank/DDBJ databases">
        <title>Discovery of a pederin family compound in a non-symbiotic bloom-forming cyanobacterium.</title>
        <authorList>
            <person name="Kust A."/>
            <person name="Mares J."/>
            <person name="Jokela J."/>
            <person name="Urajova P."/>
            <person name="Hajek J."/>
            <person name="Saurav K."/>
            <person name="Voracova K."/>
            <person name="Fewer D.P."/>
            <person name="Haapaniemi E."/>
            <person name="Permi P."/>
            <person name="Rehakova K."/>
            <person name="Sivonen K."/>
            <person name="Hrouzek P."/>
        </authorList>
    </citation>
    <scope>NUCLEOTIDE SEQUENCE [LARGE SCALE GENOMIC DNA]</scope>
    <source>
        <strain evidence="2 3">CHARLIE-1</strain>
    </source>
</reference>
<dbReference type="Proteomes" id="UP000239589">
    <property type="component" value="Unassembled WGS sequence"/>
</dbReference>
<organism evidence="2 3">
    <name type="scientific">Cuspidothrix issatschenkoi CHARLIE-1</name>
    <dbReference type="NCBI Taxonomy" id="2052836"/>
    <lineage>
        <taxon>Bacteria</taxon>
        <taxon>Bacillati</taxon>
        <taxon>Cyanobacteriota</taxon>
        <taxon>Cyanophyceae</taxon>
        <taxon>Nostocales</taxon>
        <taxon>Aphanizomenonaceae</taxon>
        <taxon>Cuspidothrix</taxon>
    </lineage>
</organism>
<keyword evidence="1" id="KW-0472">Membrane</keyword>
<sequence length="247" mass="26311">MMKLQRDQKSPSTDDCGFTIIESLIGIAIVTILLASISPVLVLSTAIRVQSKRIEKAAQVANTFIDGVRTQSIPAPGKIIPLTAASSTAARTLSDNLITLTKMPAPTQTSFTSNIDSDLYLFEKDGTICLVGSTGCSRDTSSPFDEFYIQAARIQVGTGTAITNGYRLAMRIYRADVEVNKNVLASSSSVKTVESPVTQGLGNKQAPLIERTVDIASSTTTFNALCSRLGIAQKTVNGTLTNQDCPQ</sequence>
<name>A0A2S6CYV3_9CYAN</name>
<proteinExistence type="predicted"/>
<evidence type="ECO:0000313" key="3">
    <source>
        <dbReference type="Proteomes" id="UP000239589"/>
    </source>
</evidence>
<evidence type="ECO:0000313" key="2">
    <source>
        <dbReference type="EMBL" id="PPJ64926.1"/>
    </source>
</evidence>
<dbReference type="EMBL" id="PGEM01000015">
    <property type="protein sequence ID" value="PPJ64926.1"/>
    <property type="molecule type" value="Genomic_DNA"/>
</dbReference>
<protein>
    <submittedName>
        <fullName evidence="2">Type II secretion system protein</fullName>
    </submittedName>
</protein>
<dbReference type="OrthoDB" id="468208at2"/>